<keyword evidence="2" id="KW-1185">Reference proteome</keyword>
<comment type="caution">
    <text evidence="1">The sequence shown here is derived from an EMBL/GenBank/DDBJ whole genome shotgun (WGS) entry which is preliminary data.</text>
</comment>
<reference evidence="1 2" key="1">
    <citation type="journal article" date="2018" name="Sci. Rep.">
        <title>Genomic signatures of local adaptation to the degree of environmental predictability in rotifers.</title>
        <authorList>
            <person name="Franch-Gras L."/>
            <person name="Hahn C."/>
            <person name="Garcia-Roger E.M."/>
            <person name="Carmona M.J."/>
            <person name="Serra M."/>
            <person name="Gomez A."/>
        </authorList>
    </citation>
    <scope>NUCLEOTIDE SEQUENCE [LARGE SCALE GENOMIC DNA]</scope>
    <source>
        <strain evidence="1">HYR1</strain>
    </source>
</reference>
<accession>A0A3M7RT04</accession>
<proteinExistence type="predicted"/>
<sequence>MVKYRSNGVMFYRRLIFIFLTNFERMITFYQGILKSSIFGHLDEELCILEQQKKEKKFNCILFDHQYLIY</sequence>
<name>A0A3M7RT04_BRAPC</name>
<evidence type="ECO:0000313" key="2">
    <source>
        <dbReference type="Proteomes" id="UP000276133"/>
    </source>
</evidence>
<dbReference type="AlphaFoldDB" id="A0A3M7RT04"/>
<gene>
    <name evidence="1" type="ORF">BpHYR1_044330</name>
</gene>
<dbReference type="Proteomes" id="UP000276133">
    <property type="component" value="Unassembled WGS sequence"/>
</dbReference>
<protein>
    <submittedName>
        <fullName evidence="1">Uncharacterized protein</fullName>
    </submittedName>
</protein>
<dbReference type="EMBL" id="REGN01002713">
    <property type="protein sequence ID" value="RNA26560.1"/>
    <property type="molecule type" value="Genomic_DNA"/>
</dbReference>
<organism evidence="1 2">
    <name type="scientific">Brachionus plicatilis</name>
    <name type="common">Marine rotifer</name>
    <name type="synonym">Brachionus muelleri</name>
    <dbReference type="NCBI Taxonomy" id="10195"/>
    <lineage>
        <taxon>Eukaryota</taxon>
        <taxon>Metazoa</taxon>
        <taxon>Spiralia</taxon>
        <taxon>Gnathifera</taxon>
        <taxon>Rotifera</taxon>
        <taxon>Eurotatoria</taxon>
        <taxon>Monogononta</taxon>
        <taxon>Pseudotrocha</taxon>
        <taxon>Ploima</taxon>
        <taxon>Brachionidae</taxon>
        <taxon>Brachionus</taxon>
    </lineage>
</organism>
<evidence type="ECO:0000313" key="1">
    <source>
        <dbReference type="EMBL" id="RNA26560.1"/>
    </source>
</evidence>